<evidence type="ECO:0000259" key="12">
    <source>
        <dbReference type="Pfam" id="PF11897"/>
    </source>
</evidence>
<dbReference type="PANTHER" id="PTHR42655">
    <property type="entry name" value="GLYCOGEN PHOSPHORYLASE"/>
    <property type="match status" value="1"/>
</dbReference>
<dbReference type="Proteomes" id="UP000091914">
    <property type="component" value="Unassembled WGS sequence"/>
</dbReference>
<evidence type="ECO:0000313" key="14">
    <source>
        <dbReference type="Proteomes" id="UP000091914"/>
    </source>
</evidence>
<dbReference type="InterPro" id="IPR035090">
    <property type="entry name" value="Pyridoxal_P_attach_site"/>
</dbReference>
<dbReference type="PROSITE" id="PS00102">
    <property type="entry name" value="PHOSPHORYLASE"/>
    <property type="match status" value="1"/>
</dbReference>
<keyword evidence="7" id="KW-0808">Transferase</keyword>
<comment type="cofactor">
    <cofactor evidence="2">
        <name>pyridoxal 5'-phosphate</name>
        <dbReference type="ChEBI" id="CHEBI:597326"/>
    </cofactor>
</comment>
<evidence type="ECO:0000256" key="7">
    <source>
        <dbReference type="ARBA" id="ARBA00022679"/>
    </source>
</evidence>
<comment type="catalytic activity">
    <reaction evidence="1">
        <text>[(1-&gt;4)-alpha-D-glucosyl](n) + phosphate = [(1-&gt;4)-alpha-D-glucosyl](n-1) + alpha-D-glucose 1-phosphate</text>
        <dbReference type="Rhea" id="RHEA:41732"/>
        <dbReference type="Rhea" id="RHEA-COMP:9584"/>
        <dbReference type="Rhea" id="RHEA-COMP:9586"/>
        <dbReference type="ChEBI" id="CHEBI:15444"/>
        <dbReference type="ChEBI" id="CHEBI:43474"/>
        <dbReference type="ChEBI" id="CHEBI:58601"/>
        <dbReference type="EC" id="2.4.1.1"/>
    </reaction>
</comment>
<sequence>MKALRRFTVRAHLPERLTALDQLSTNLRWSWDKPTQELFATIDPELWERCGSDPVALLGAVNPARLDELAMDEAFLGRLDALTADLNDYLSRPLWYQQRQEQGAEMPAAIAYFSMEFGIAEVLPNYSGGLGILAGDHLKSASDLGVPLVAVGLYYRSGYFRQSLTADGWQNETYPSLDPQGLPLRLLTDATGEPALVELMLPDSAQLHARIWVAQVGRVPLLLLDSDVPENEHDLRGVTDRLYGGDQEHRMRQEILAGIGGVRAIRAFTDIHGLPAPEVFHMNEGHAGFLGAERIRELMTGPGLDFDTALTVVRSSTVFTTHTPVPAGIDRFPIEMVRLYFDDHAGDEAESGQKAPTSDGTPVLLPGVPTARILALGAEDDPTKFNMAHMGLRLAQRANGVSSLHGRVSRSMFNELWPGFDASEVPIGAITNGVHARTWAAPQWLQLGRELAGSDSFSDPGVWLRLKQVDAGHLWWIRSQLRSLLVDDVRQRLRRSWLERGASDAELGWIATAFDPEVLTIGFARRVPTYKRLTLMLRDPDRLEQLLLDSERPIQLIVAGKSHPADDGGKALIQQVVRFADRPAVRHRIAFLPDYDMSMARLLYWGCDVWLNNPLRPLEACGTSGMKSALNGGLNLSIRDGWWDEWYDGENGWEIPSADGVADEDRRDDLESSGLYTLLEEAVAPKFYERDEHGVPPRWIEMVRHTVQTLGPKVLASRMVRDYVEQYYTPAAQSLRKTIAPADDAAGGGEFGAARELAAYRRRAQEAWPKIVITDVDSTGLPDTPVLGSKLTLTATVQLAGLAPDEVTVQAVVGRVDSSDALLEPITVEMSYTGTAEGGNQVFSTTTPLPLAGSVGYTVRVLPHNPMLAASNELGLVTLA</sequence>
<dbReference type="SUPFAM" id="SSF53756">
    <property type="entry name" value="UDP-Glycosyltransferase/glycogen phosphorylase"/>
    <property type="match status" value="1"/>
</dbReference>
<dbReference type="EC" id="2.4.1.1" evidence="4"/>
<evidence type="ECO:0000256" key="2">
    <source>
        <dbReference type="ARBA" id="ARBA00001933"/>
    </source>
</evidence>
<organism evidence="13 14">
    <name type="scientific">Mycobacterium colombiense</name>
    <dbReference type="NCBI Taxonomy" id="339268"/>
    <lineage>
        <taxon>Bacteria</taxon>
        <taxon>Bacillati</taxon>
        <taxon>Actinomycetota</taxon>
        <taxon>Actinomycetes</taxon>
        <taxon>Mycobacteriales</taxon>
        <taxon>Mycobacteriaceae</taxon>
        <taxon>Mycobacterium</taxon>
        <taxon>Mycobacterium avium complex (MAC)</taxon>
    </lineage>
</organism>
<comment type="caution">
    <text evidence="13">The sequence shown here is derived from an EMBL/GenBank/DDBJ whole genome shotgun (WGS) entry which is preliminary data.</text>
</comment>
<dbReference type="InterPro" id="IPR000811">
    <property type="entry name" value="Glyco_trans_35"/>
</dbReference>
<evidence type="ECO:0000256" key="3">
    <source>
        <dbReference type="ARBA" id="ARBA00006047"/>
    </source>
</evidence>
<keyword evidence="5" id="KW-0021">Allosteric enzyme</keyword>
<evidence type="ECO:0000256" key="1">
    <source>
        <dbReference type="ARBA" id="ARBA00001275"/>
    </source>
</evidence>
<dbReference type="InterPro" id="IPR011834">
    <property type="entry name" value="Agluc_phsphrylas"/>
</dbReference>
<gene>
    <name evidence="13" type="ORF">A5760_01040</name>
</gene>
<dbReference type="EMBL" id="LZSX01000089">
    <property type="protein sequence ID" value="OBB80032.1"/>
    <property type="molecule type" value="Genomic_DNA"/>
</dbReference>
<dbReference type="AlphaFoldDB" id="A0A1A0V9V7"/>
<evidence type="ECO:0000256" key="4">
    <source>
        <dbReference type="ARBA" id="ARBA00012591"/>
    </source>
</evidence>
<dbReference type="InterPro" id="IPR052182">
    <property type="entry name" value="Glycogen/Maltodextrin_Phosph"/>
</dbReference>
<dbReference type="Gene3D" id="3.40.50.2000">
    <property type="entry name" value="Glycogen Phosphorylase B"/>
    <property type="match status" value="3"/>
</dbReference>
<protein>
    <recommendedName>
        <fullName evidence="4">glycogen phosphorylase</fullName>
        <ecNumber evidence="4">2.4.1.1</ecNumber>
    </recommendedName>
</protein>
<dbReference type="GO" id="GO:0030170">
    <property type="term" value="F:pyridoxal phosphate binding"/>
    <property type="evidence" value="ECO:0007669"/>
    <property type="project" value="InterPro"/>
</dbReference>
<evidence type="ECO:0000256" key="6">
    <source>
        <dbReference type="ARBA" id="ARBA00022676"/>
    </source>
</evidence>
<evidence type="ECO:0000256" key="10">
    <source>
        <dbReference type="ARBA" id="ARBA00025174"/>
    </source>
</evidence>
<comment type="similarity">
    <text evidence="3">Belongs to the glycogen phosphorylase family.</text>
</comment>
<reference evidence="13 14" key="1">
    <citation type="submission" date="2016-06" db="EMBL/GenBank/DDBJ databases">
        <authorList>
            <person name="Kjaerup R.B."/>
            <person name="Dalgaard T.S."/>
            <person name="Juul-Madsen H.R."/>
        </authorList>
    </citation>
    <scope>NUCLEOTIDE SEQUENCE [LARGE SCALE GENOMIC DNA]</scope>
    <source>
        <strain evidence="13 14">852002-51834_SCH5396731</strain>
    </source>
</reference>
<proteinExistence type="inferred from homology"/>
<dbReference type="GO" id="GO:0005975">
    <property type="term" value="P:carbohydrate metabolic process"/>
    <property type="evidence" value="ECO:0007669"/>
    <property type="project" value="InterPro"/>
</dbReference>
<keyword evidence="8 11" id="KW-0663">Pyridoxal phosphate</keyword>
<dbReference type="PANTHER" id="PTHR42655:SF1">
    <property type="entry name" value="GLYCOGEN PHOSPHORYLASE"/>
    <property type="match status" value="1"/>
</dbReference>
<dbReference type="PIRSF" id="PIRSF000460">
    <property type="entry name" value="Pprylas_GlgP"/>
    <property type="match status" value="1"/>
</dbReference>
<dbReference type="InterPro" id="IPR024517">
    <property type="entry name" value="Glycogen_phosphorylase_DUF3417"/>
</dbReference>
<evidence type="ECO:0000256" key="8">
    <source>
        <dbReference type="ARBA" id="ARBA00022898"/>
    </source>
</evidence>
<feature type="domain" description="DUF3417" evidence="12">
    <location>
        <begin position="13"/>
        <end position="123"/>
    </location>
</feature>
<dbReference type="Pfam" id="PF00343">
    <property type="entry name" value="Phosphorylase"/>
    <property type="match status" value="1"/>
</dbReference>
<dbReference type="GO" id="GO:0008184">
    <property type="term" value="F:glycogen phosphorylase activity"/>
    <property type="evidence" value="ECO:0007669"/>
    <property type="project" value="InterPro"/>
</dbReference>
<keyword evidence="9" id="KW-0119">Carbohydrate metabolism</keyword>
<name>A0A1A0V9V7_9MYCO</name>
<feature type="modified residue" description="N6-(pyridoxal phosphate)lysine" evidence="11">
    <location>
        <position position="627"/>
    </location>
</feature>
<evidence type="ECO:0000256" key="5">
    <source>
        <dbReference type="ARBA" id="ARBA00022533"/>
    </source>
</evidence>
<dbReference type="Pfam" id="PF11897">
    <property type="entry name" value="DUF3417"/>
    <property type="match status" value="1"/>
</dbReference>
<dbReference type="NCBIfam" id="TIGR02094">
    <property type="entry name" value="more_P_ylases"/>
    <property type="match status" value="1"/>
</dbReference>
<evidence type="ECO:0000313" key="13">
    <source>
        <dbReference type="EMBL" id="OBB80032.1"/>
    </source>
</evidence>
<evidence type="ECO:0000256" key="11">
    <source>
        <dbReference type="PIRSR" id="PIRSR000460-1"/>
    </source>
</evidence>
<keyword evidence="6" id="KW-0328">Glycosyltransferase</keyword>
<comment type="function">
    <text evidence="10">Phosphorylase is an important allosteric enzyme in carbohydrate metabolism. Enzymes from different sources differ in their regulatory mechanisms and in their natural substrates. However, all known phosphorylases share catalytic and structural properties.</text>
</comment>
<dbReference type="OrthoDB" id="9760804at2"/>
<dbReference type="RefSeq" id="WP_064884876.1">
    <property type="nucleotide sequence ID" value="NZ_LZSX01000089.1"/>
</dbReference>
<accession>A0A1A0V9V7</accession>
<evidence type="ECO:0000256" key="9">
    <source>
        <dbReference type="ARBA" id="ARBA00023277"/>
    </source>
</evidence>